<keyword evidence="2" id="KW-1185">Reference proteome</keyword>
<accession>A0ABQ9CU00</accession>
<protein>
    <submittedName>
        <fullName evidence="1">Uncharacterized protein</fullName>
    </submittedName>
</protein>
<comment type="caution">
    <text evidence="1">The sequence shown here is derived from an EMBL/GenBank/DDBJ whole genome shotgun (WGS) entry which is preliminary data.</text>
</comment>
<dbReference type="Proteomes" id="UP001145742">
    <property type="component" value="Unassembled WGS sequence"/>
</dbReference>
<gene>
    <name evidence="1" type="ORF">WISP_116381</name>
</gene>
<proteinExistence type="predicted"/>
<evidence type="ECO:0000313" key="1">
    <source>
        <dbReference type="EMBL" id="KAJ7409142.1"/>
    </source>
</evidence>
<evidence type="ECO:0000313" key="2">
    <source>
        <dbReference type="Proteomes" id="UP001145742"/>
    </source>
</evidence>
<name>A0ABQ9CU00_9PASS</name>
<reference evidence="1" key="1">
    <citation type="submission" date="2019-10" db="EMBL/GenBank/DDBJ databases">
        <authorList>
            <person name="Soares A.E.R."/>
            <person name="Aleixo A."/>
            <person name="Schneider P."/>
            <person name="Miyaki C.Y."/>
            <person name="Schneider M.P."/>
            <person name="Mello C."/>
            <person name="Vasconcelos A.T.R."/>
        </authorList>
    </citation>
    <scope>NUCLEOTIDE SEQUENCE</scope>
    <source>
        <tissue evidence="1">Muscle</tissue>
    </source>
</reference>
<dbReference type="EMBL" id="WHWB01034492">
    <property type="protein sequence ID" value="KAJ7409142.1"/>
    <property type="molecule type" value="Genomic_DNA"/>
</dbReference>
<sequence>MTPTRSHSHSLCPTNPGCPLNILPKSDAPLNLQETAALGSFVHFVTFHIQTPPSSTTQWVNHFPGPAGHTLADSGQDAISLLGHQGTLLAHVELAVNQRTQIYHSQNLFRCVAFQPLCPKPVAVALSCYDPSAGTGTWPC</sequence>
<organism evidence="1 2">
    <name type="scientific">Willisornis vidua</name>
    <name type="common">Xingu scale-backed antbird</name>
    <dbReference type="NCBI Taxonomy" id="1566151"/>
    <lineage>
        <taxon>Eukaryota</taxon>
        <taxon>Metazoa</taxon>
        <taxon>Chordata</taxon>
        <taxon>Craniata</taxon>
        <taxon>Vertebrata</taxon>
        <taxon>Euteleostomi</taxon>
        <taxon>Archelosauria</taxon>
        <taxon>Archosauria</taxon>
        <taxon>Dinosauria</taxon>
        <taxon>Saurischia</taxon>
        <taxon>Theropoda</taxon>
        <taxon>Coelurosauria</taxon>
        <taxon>Aves</taxon>
        <taxon>Neognathae</taxon>
        <taxon>Neoaves</taxon>
        <taxon>Telluraves</taxon>
        <taxon>Australaves</taxon>
        <taxon>Passeriformes</taxon>
        <taxon>Thamnophilidae</taxon>
        <taxon>Willisornis</taxon>
    </lineage>
</organism>